<feature type="non-terminal residue" evidence="2">
    <location>
        <position position="170"/>
    </location>
</feature>
<proteinExistence type="predicted"/>
<feature type="region of interest" description="Disordered" evidence="1">
    <location>
        <begin position="138"/>
        <end position="170"/>
    </location>
</feature>
<evidence type="ECO:0000256" key="1">
    <source>
        <dbReference type="SAM" id="MobiDB-lite"/>
    </source>
</evidence>
<evidence type="ECO:0000313" key="3">
    <source>
        <dbReference type="Proteomes" id="UP001295794"/>
    </source>
</evidence>
<comment type="caution">
    <text evidence="2">The sequence shown here is derived from an EMBL/GenBank/DDBJ whole genome shotgun (WGS) entry which is preliminary data.</text>
</comment>
<evidence type="ECO:0000313" key="2">
    <source>
        <dbReference type="EMBL" id="CAK5267682.1"/>
    </source>
</evidence>
<feature type="region of interest" description="Disordered" evidence="1">
    <location>
        <begin position="108"/>
        <end position="127"/>
    </location>
</feature>
<feature type="compositionally biased region" description="Polar residues" evidence="1">
    <location>
        <begin position="18"/>
        <end position="27"/>
    </location>
</feature>
<sequence>SSATLFQEINRLVADSVSPLSRSSSGTVEDDTPGSPSGPNYHYAPRASRSPSDTASSTVGQPVGAYVPPYTYTSGRGSFRSAPSPDASSMPLSAPSGQDRFQIPAYSSSCADSLGDRPTRHGTLPKLSTSNIFDRRLSEPTANYVSSTERMQSQYSYPASPHSPQSPFSR</sequence>
<dbReference type="Proteomes" id="UP001295794">
    <property type="component" value="Unassembled WGS sequence"/>
</dbReference>
<feature type="compositionally biased region" description="Polar residues" evidence="1">
    <location>
        <begin position="49"/>
        <end position="60"/>
    </location>
</feature>
<feature type="non-terminal residue" evidence="2">
    <location>
        <position position="1"/>
    </location>
</feature>
<accession>A0AAD2H286</accession>
<dbReference type="EMBL" id="CAVNYO010000130">
    <property type="protein sequence ID" value="CAK5267682.1"/>
    <property type="molecule type" value="Genomic_DNA"/>
</dbReference>
<reference evidence="2" key="1">
    <citation type="submission" date="2023-11" db="EMBL/GenBank/DDBJ databases">
        <authorList>
            <person name="De Vega J J."/>
            <person name="De Vega J J."/>
        </authorList>
    </citation>
    <scope>NUCLEOTIDE SEQUENCE</scope>
</reference>
<name>A0AAD2H286_9AGAR</name>
<feature type="region of interest" description="Disordered" evidence="1">
    <location>
        <begin position="12"/>
        <end position="102"/>
    </location>
</feature>
<organism evidence="2 3">
    <name type="scientific">Mycena citricolor</name>
    <dbReference type="NCBI Taxonomy" id="2018698"/>
    <lineage>
        <taxon>Eukaryota</taxon>
        <taxon>Fungi</taxon>
        <taxon>Dikarya</taxon>
        <taxon>Basidiomycota</taxon>
        <taxon>Agaricomycotina</taxon>
        <taxon>Agaricomycetes</taxon>
        <taxon>Agaricomycetidae</taxon>
        <taxon>Agaricales</taxon>
        <taxon>Marasmiineae</taxon>
        <taxon>Mycenaceae</taxon>
        <taxon>Mycena</taxon>
    </lineage>
</organism>
<gene>
    <name evidence="2" type="ORF">MYCIT1_LOCUS10398</name>
</gene>
<keyword evidence="3" id="KW-1185">Reference proteome</keyword>
<dbReference type="AlphaFoldDB" id="A0AAD2H286"/>
<feature type="compositionally biased region" description="Polar residues" evidence="1">
    <location>
        <begin position="140"/>
        <end position="170"/>
    </location>
</feature>
<protein>
    <submittedName>
        <fullName evidence="2">Uncharacterized protein</fullName>
    </submittedName>
</protein>